<dbReference type="EMBL" id="CP010994">
    <property type="protein sequence ID" value="AMN35732.1"/>
    <property type="molecule type" value="Genomic_DNA"/>
</dbReference>
<name>A0A127EII0_CLOPF</name>
<accession>A0A127EII0</accession>
<dbReference type="Proteomes" id="UP000070260">
    <property type="component" value="Chromosome"/>
</dbReference>
<evidence type="ECO:0000313" key="1">
    <source>
        <dbReference type="EMBL" id="AMN35732.1"/>
    </source>
</evidence>
<organism evidence="1 2">
    <name type="scientific">Clostridium perfringens</name>
    <dbReference type="NCBI Taxonomy" id="1502"/>
    <lineage>
        <taxon>Bacteria</taxon>
        <taxon>Bacillati</taxon>
        <taxon>Bacillota</taxon>
        <taxon>Clostridia</taxon>
        <taxon>Eubacteriales</taxon>
        <taxon>Clostridiaceae</taxon>
        <taxon>Clostridium</taxon>
    </lineage>
</organism>
<evidence type="ECO:0000313" key="2">
    <source>
        <dbReference type="Proteomes" id="UP000070260"/>
    </source>
</evidence>
<protein>
    <submittedName>
        <fullName evidence="1">Uncharacterized protein</fullName>
    </submittedName>
</protein>
<dbReference type="RefSeq" id="WP_061428056.1">
    <property type="nucleotide sequence ID" value="NZ_CATNZO010000001.1"/>
</dbReference>
<proteinExistence type="predicted"/>
<dbReference type="AlphaFoldDB" id="A0A127EII0"/>
<gene>
    <name evidence="1" type="ORF">JFP838_08215</name>
</gene>
<reference evidence="1 2" key="1">
    <citation type="journal article" date="2016" name="PLoS ONE">
        <title>Plasmid Characterization and Chromosome Analysis of Two netF+ Clostridium perfringens Isolates Associated with Foal and Canine Necrotizing Enteritis.</title>
        <authorList>
            <person name="Mehdizadeh Gohari I."/>
            <person name="Kropinski A.M."/>
            <person name="Weese S.J."/>
            <person name="Parreira V.R."/>
            <person name="Whitehead A.E."/>
            <person name="Boerlin P."/>
            <person name="Prescott J.F."/>
        </authorList>
    </citation>
    <scope>NUCLEOTIDE SEQUENCE [LARGE SCALE GENOMIC DNA]</scope>
    <source>
        <strain evidence="1 2">JP838</strain>
    </source>
</reference>
<sequence length="175" mass="20475">MFNKLYLKLKESLENKVNKDLQSKINETEKLNPKINKGESHEAFILRLKYEKLTLSSMKKSKFNTMLTIIMTIVATFISFLGFNMSNLGKIIEKFPDNIELTGEFIKIYNWSSFRIATIFIAAILFIISILIRDLIVEDMNKYIDLRIGLIDMNIEEVQKKLEEKENKTNKKAQK</sequence>
<dbReference type="PATRIC" id="fig|1502.177.peg.1682"/>